<dbReference type="PATRIC" id="fig|1335616.4.peg.1513"/>
<feature type="domain" description="ABC transporter" evidence="6">
    <location>
        <begin position="6"/>
        <end position="240"/>
    </location>
</feature>
<dbReference type="SUPFAM" id="SSF52540">
    <property type="entry name" value="P-loop containing nucleoside triphosphate hydrolases"/>
    <property type="match status" value="1"/>
</dbReference>
<dbReference type="GO" id="GO:0005524">
    <property type="term" value="F:ATP binding"/>
    <property type="evidence" value="ECO:0007669"/>
    <property type="project" value="UniProtKB-KW"/>
</dbReference>
<dbReference type="SMART" id="SM00382">
    <property type="entry name" value="AAA"/>
    <property type="match status" value="1"/>
</dbReference>
<evidence type="ECO:0000256" key="1">
    <source>
        <dbReference type="ARBA" id="ARBA00005417"/>
    </source>
</evidence>
<reference evidence="7 8" key="1">
    <citation type="submission" date="2013-08" db="EMBL/GenBank/DDBJ databases">
        <title>Lactobacillus wasatchii sp. WDC04, a late gas producing bacteria isolated from aged chedder cheese.</title>
        <authorList>
            <person name="Oberg C.J."/>
            <person name="Culumber M."/>
            <person name="McMahon D.J."/>
            <person name="Broadbent J.R."/>
            <person name="Oberg T.S."/>
            <person name="Ortaki F."/>
        </authorList>
    </citation>
    <scope>NUCLEOTIDE SEQUENCE [LARGE SCALE GENOMIC DNA]</scope>
    <source>
        <strain evidence="7 8">WDC04</strain>
    </source>
</reference>
<dbReference type="InterPro" id="IPR017871">
    <property type="entry name" value="ABC_transporter-like_CS"/>
</dbReference>
<name>A0A0D0Y3U1_9LACO</name>
<dbReference type="EMBL" id="AWTT01000040">
    <property type="protein sequence ID" value="KIS02923.1"/>
    <property type="molecule type" value="Genomic_DNA"/>
</dbReference>
<dbReference type="InterPro" id="IPR027417">
    <property type="entry name" value="P-loop_NTPase"/>
</dbReference>
<dbReference type="InterPro" id="IPR003439">
    <property type="entry name" value="ABC_transporter-like_ATP-bd"/>
</dbReference>
<evidence type="ECO:0000256" key="2">
    <source>
        <dbReference type="ARBA" id="ARBA00022448"/>
    </source>
</evidence>
<dbReference type="GO" id="GO:0016887">
    <property type="term" value="F:ATP hydrolysis activity"/>
    <property type="evidence" value="ECO:0007669"/>
    <property type="project" value="InterPro"/>
</dbReference>
<evidence type="ECO:0000256" key="4">
    <source>
        <dbReference type="ARBA" id="ARBA00022840"/>
    </source>
</evidence>
<dbReference type="Pfam" id="PF00005">
    <property type="entry name" value="ABC_tran"/>
    <property type="match status" value="1"/>
</dbReference>
<organism evidence="7 8">
    <name type="scientific">Paucilactobacillus wasatchensis</name>
    <dbReference type="NCBI Taxonomy" id="1335616"/>
    <lineage>
        <taxon>Bacteria</taxon>
        <taxon>Bacillati</taxon>
        <taxon>Bacillota</taxon>
        <taxon>Bacilli</taxon>
        <taxon>Lactobacillales</taxon>
        <taxon>Lactobacillaceae</taxon>
        <taxon>Paucilactobacillus</taxon>
    </lineage>
</organism>
<dbReference type="Gene3D" id="3.40.50.300">
    <property type="entry name" value="P-loop containing nucleotide triphosphate hydrolases"/>
    <property type="match status" value="1"/>
</dbReference>
<dbReference type="EC" id="7.6.2.9" evidence="5"/>
<protein>
    <recommendedName>
        <fullName evidence="5">ABC-type quaternary amine transporter</fullName>
        <ecNumber evidence="5">7.6.2.9</ecNumber>
    </recommendedName>
</protein>
<dbReference type="InterPro" id="IPR003593">
    <property type="entry name" value="AAA+_ATPase"/>
</dbReference>
<keyword evidence="3" id="KW-0547">Nucleotide-binding</keyword>
<dbReference type="PROSITE" id="PS50893">
    <property type="entry name" value="ABC_TRANSPORTER_2"/>
    <property type="match status" value="1"/>
</dbReference>
<dbReference type="STRING" id="1335616.WDC_1509"/>
<comment type="caution">
    <text evidence="7">The sequence shown here is derived from an EMBL/GenBank/DDBJ whole genome shotgun (WGS) entry which is preliminary data.</text>
</comment>
<evidence type="ECO:0000259" key="6">
    <source>
        <dbReference type="PROSITE" id="PS50893"/>
    </source>
</evidence>
<comment type="similarity">
    <text evidence="1">Belongs to the ABC transporter superfamily.</text>
</comment>
<dbReference type="Proteomes" id="UP000032279">
    <property type="component" value="Unassembled WGS sequence"/>
</dbReference>
<dbReference type="PROSITE" id="PS00211">
    <property type="entry name" value="ABC_TRANSPORTER_1"/>
    <property type="match status" value="1"/>
</dbReference>
<sequence length="322" mass="36260">MTEALLKFDHVGKTFADKKVIDDFNLEVKQGELLVLVGVSGSGKTTTLKMINQLERPTDGDIYYHGKQIKDYNVQELRWNIGYVLQQIALFPTMTVAQNIRVIPEMKKMPKREIDTTVRQLLTSVDLDPAKYAKRMPRELSGGEQQRVGILRALASKPDVVLMDEPFSALDPISRTSLQDLVLRLHAKLKNTIVFVTHDMGEALKMGDQIAIMSNGKLIQVDAPDQIAQHPANDFVASFFASARAKNIYDIYLGRIGMDGYYQNETVTQNLSVLDEEATVRAGLHELVTHEVLQINEHGTKQLKGYLDRTAIIQYLSEHEHA</sequence>
<keyword evidence="8" id="KW-1185">Reference proteome</keyword>
<evidence type="ECO:0000313" key="7">
    <source>
        <dbReference type="EMBL" id="KIS02923.1"/>
    </source>
</evidence>
<gene>
    <name evidence="7" type="primary">proV</name>
    <name evidence="7" type="ORF">WDC_1509</name>
</gene>
<evidence type="ECO:0000256" key="3">
    <source>
        <dbReference type="ARBA" id="ARBA00022741"/>
    </source>
</evidence>
<dbReference type="FunFam" id="3.40.50.300:FF:000425">
    <property type="entry name" value="Probable ABC transporter, ATP-binding subunit"/>
    <property type="match status" value="1"/>
</dbReference>
<dbReference type="PANTHER" id="PTHR43117">
    <property type="entry name" value="OSMOPROTECTANT IMPORT ATP-BINDING PROTEIN OSMV"/>
    <property type="match status" value="1"/>
</dbReference>
<evidence type="ECO:0000313" key="8">
    <source>
        <dbReference type="Proteomes" id="UP000032279"/>
    </source>
</evidence>
<proteinExistence type="inferred from homology"/>
<dbReference type="RefSeq" id="WP_044011213.1">
    <property type="nucleotide sequence ID" value="NZ_AWTT01000040.1"/>
</dbReference>
<accession>A0A0D0Y3U1</accession>
<evidence type="ECO:0000256" key="5">
    <source>
        <dbReference type="ARBA" id="ARBA00066388"/>
    </source>
</evidence>
<dbReference type="AlphaFoldDB" id="A0A0D0Y3U1"/>
<keyword evidence="4" id="KW-0067">ATP-binding</keyword>
<dbReference type="OrthoDB" id="9802264at2"/>
<dbReference type="PANTHER" id="PTHR43117:SF4">
    <property type="entry name" value="OSMOPROTECTANT IMPORT ATP-BINDING PROTEIN OSMV"/>
    <property type="match status" value="1"/>
</dbReference>
<dbReference type="GO" id="GO:0015418">
    <property type="term" value="F:ABC-type quaternary ammonium compound transporting activity"/>
    <property type="evidence" value="ECO:0007669"/>
    <property type="project" value="UniProtKB-EC"/>
</dbReference>
<keyword evidence="2" id="KW-0813">Transport</keyword>